<dbReference type="EMBL" id="CP123443">
    <property type="protein sequence ID" value="WGK70090.1"/>
    <property type="molecule type" value="Genomic_DNA"/>
</dbReference>
<keyword evidence="3" id="KW-1185">Reference proteome</keyword>
<sequence length="178" mass="19842">MKFKGMLWQIITAIFLFVGSIPAWAKAEKLPIRDNPRPLTTDGVPHKQLNVEPIPELAAELLRLAATIPDIEIRDTVISLPGTKGFWLNDALPLAHPEIIIGGREFAHMHPDGSLHASLPVPLALEAIKAGWAIHHPWSKQRAGWEGFVMIYSPTTMAELDVVIDLIFRSYDFITGRK</sequence>
<dbReference type="Pfam" id="PF17648">
    <property type="entry name" value="Luciferase"/>
    <property type="match status" value="1"/>
</dbReference>
<reference evidence="2 3" key="1">
    <citation type="submission" date="2023-04" db="EMBL/GenBank/DDBJ databases">
        <title>Spirochaete genome identified in red abalone sample constitutes a novel genus.</title>
        <authorList>
            <person name="Sharma S.P."/>
            <person name="Purcell C.M."/>
            <person name="Hyde J.R."/>
            <person name="Severin A.J."/>
        </authorList>
    </citation>
    <scope>NUCLEOTIDE SEQUENCE [LARGE SCALE GENOMIC DNA]</scope>
    <source>
        <strain evidence="2 3">SP-2023</strain>
    </source>
</reference>
<protein>
    <submittedName>
        <fullName evidence="2">DUF5519 family protein</fullName>
    </submittedName>
</protein>
<evidence type="ECO:0000313" key="3">
    <source>
        <dbReference type="Proteomes" id="UP001228690"/>
    </source>
</evidence>
<organism evidence="2 3">
    <name type="scientific">Candidatus Haliotispira prima</name>
    <dbReference type="NCBI Taxonomy" id="3034016"/>
    <lineage>
        <taxon>Bacteria</taxon>
        <taxon>Pseudomonadati</taxon>
        <taxon>Spirochaetota</taxon>
        <taxon>Spirochaetia</taxon>
        <taxon>Spirochaetales</taxon>
        <taxon>Spirochaetaceae</taxon>
        <taxon>Candidatus Haliotispira</taxon>
    </lineage>
</organism>
<evidence type="ECO:0000259" key="1">
    <source>
        <dbReference type="Pfam" id="PF17648"/>
    </source>
</evidence>
<dbReference type="RefSeq" id="WP_326928296.1">
    <property type="nucleotide sequence ID" value="NZ_CP123443.1"/>
</dbReference>
<name>A0ABY8MKG8_9SPIO</name>
<feature type="domain" description="Luciferase" evidence="1">
    <location>
        <begin position="103"/>
        <end position="167"/>
    </location>
</feature>
<dbReference type="PANTHER" id="PTHR38695:SF1">
    <property type="entry name" value="AMINO ACID PERMEASE_ SLC12A DOMAIN-CONTAINING PROTEIN"/>
    <property type="match status" value="1"/>
</dbReference>
<proteinExistence type="predicted"/>
<dbReference type="Proteomes" id="UP001228690">
    <property type="component" value="Chromosome"/>
</dbReference>
<dbReference type="InterPro" id="IPR040841">
    <property type="entry name" value="Luciferase_dom"/>
</dbReference>
<evidence type="ECO:0000313" key="2">
    <source>
        <dbReference type="EMBL" id="WGK70090.1"/>
    </source>
</evidence>
<accession>A0ABY8MKG8</accession>
<dbReference type="PANTHER" id="PTHR38695">
    <property type="entry name" value="AMINO ACID PERMEASE_ SLC12A DOMAIN-CONTAINING PROTEIN"/>
    <property type="match status" value="1"/>
</dbReference>
<dbReference type="InterPro" id="IPR048273">
    <property type="entry name" value="Luciferase"/>
</dbReference>
<gene>
    <name evidence="2" type="ORF">P0082_04310</name>
</gene>